<dbReference type="Gene3D" id="2.40.30.170">
    <property type="match status" value="1"/>
</dbReference>
<comment type="caution">
    <text evidence="3">The sequence shown here is derived from an EMBL/GenBank/DDBJ whole genome shotgun (WGS) entry which is preliminary data.</text>
</comment>
<dbReference type="Proteomes" id="UP000276301">
    <property type="component" value="Unassembled WGS sequence"/>
</dbReference>
<evidence type="ECO:0000313" key="3">
    <source>
        <dbReference type="EMBL" id="RLL14509.1"/>
    </source>
</evidence>
<feature type="chain" id="PRO_5038420884" evidence="1">
    <location>
        <begin position="26"/>
        <end position="372"/>
    </location>
</feature>
<proteinExistence type="predicted"/>
<feature type="signal peptide" evidence="1">
    <location>
        <begin position="1"/>
        <end position="25"/>
    </location>
</feature>
<reference evidence="3 4" key="1">
    <citation type="submission" date="2018-10" db="EMBL/GenBank/DDBJ databases">
        <title>Anaerotruncus faecis sp. nov., isolated from human feces.</title>
        <authorList>
            <person name="Wang Y.-J."/>
        </authorList>
    </citation>
    <scope>NUCLEOTIDE SEQUENCE [LARGE SCALE GENOMIC DNA]</scope>
    <source>
        <strain evidence="3 4">22A2-44</strain>
    </source>
</reference>
<evidence type="ECO:0000259" key="2">
    <source>
        <dbReference type="Pfam" id="PF25990"/>
    </source>
</evidence>
<dbReference type="EMBL" id="RCHT01000001">
    <property type="protein sequence ID" value="RLL14509.1"/>
    <property type="molecule type" value="Genomic_DNA"/>
</dbReference>
<keyword evidence="4" id="KW-1185">Reference proteome</keyword>
<evidence type="ECO:0000256" key="1">
    <source>
        <dbReference type="SAM" id="SignalP"/>
    </source>
</evidence>
<protein>
    <submittedName>
        <fullName evidence="3">HlyD family efflux transporter periplasmic adaptor subunit</fullName>
    </submittedName>
</protein>
<dbReference type="Pfam" id="PF25990">
    <property type="entry name" value="Beta-barrel_YknX"/>
    <property type="match status" value="1"/>
</dbReference>
<sequence>MGVSPLIFKRIAALLLAAGSFGAAAAAPLVVLRAVPTVACITPRETLYEKRINATGTIEAQNVREVYLDTPVIAQAVNVSVGDYVRQDQVLAVIDADTTKSVLEQSIPASSLVSGMAAGAISQETADLAGLYSALQSSAFGTGLDLGSLQEVYEAAGGVPVGQNPYLYVPETITAPMDGVVTEVGIKSGVLSRTAKPVVTISDTGSFAAMVTVGESYISDVKVGDPAVITGTGFPGREYTGHVRKIAPVARKLTGGTAQETVVDVEIAIDDPDNDLKAGFTARAEIVTDTRRTMLTVPYEAVQQDENNVEYVYMAEGSRAVRRDIQTGVELLEGVEVTEGLGPADVLLADASAAGKEGALVNLQRGERQDVL</sequence>
<dbReference type="PANTHER" id="PTHR30469">
    <property type="entry name" value="MULTIDRUG RESISTANCE PROTEIN MDTA"/>
    <property type="match status" value="1"/>
</dbReference>
<keyword evidence="1" id="KW-0732">Signal</keyword>
<dbReference type="Gene3D" id="2.40.50.100">
    <property type="match status" value="1"/>
</dbReference>
<dbReference type="GO" id="GO:1990281">
    <property type="term" value="C:efflux pump complex"/>
    <property type="evidence" value="ECO:0007669"/>
    <property type="project" value="TreeGrafter"/>
</dbReference>
<name>A0A498CU48_9FIRM</name>
<evidence type="ECO:0000313" key="4">
    <source>
        <dbReference type="Proteomes" id="UP000276301"/>
    </source>
</evidence>
<gene>
    <name evidence="3" type="ORF">D4A47_00560</name>
</gene>
<dbReference type="AlphaFoldDB" id="A0A498CU48"/>
<dbReference type="Gene3D" id="2.40.420.20">
    <property type="match status" value="1"/>
</dbReference>
<dbReference type="GO" id="GO:0015562">
    <property type="term" value="F:efflux transmembrane transporter activity"/>
    <property type="evidence" value="ECO:0007669"/>
    <property type="project" value="TreeGrafter"/>
</dbReference>
<accession>A0A498CU48</accession>
<organism evidence="3 4">
    <name type="scientific">Anaerotruncus massiliensis</name>
    <name type="common">ex Liu et al. 2021</name>
    <dbReference type="NCBI Taxonomy" id="2321404"/>
    <lineage>
        <taxon>Bacteria</taxon>
        <taxon>Bacillati</taxon>
        <taxon>Bacillota</taxon>
        <taxon>Clostridia</taxon>
        <taxon>Eubacteriales</taxon>
        <taxon>Oscillospiraceae</taxon>
        <taxon>Anaerotruncus</taxon>
    </lineage>
</organism>
<dbReference type="InterPro" id="IPR058636">
    <property type="entry name" value="Beta-barrel_YknX"/>
</dbReference>
<feature type="domain" description="YknX-like beta-barrel" evidence="2">
    <location>
        <begin position="212"/>
        <end position="286"/>
    </location>
</feature>